<accession>A0A8J7M871</accession>
<evidence type="ECO:0000313" key="6">
    <source>
        <dbReference type="EMBL" id="MBK0400043.1"/>
    </source>
</evidence>
<evidence type="ECO:0000256" key="1">
    <source>
        <dbReference type="ARBA" id="ARBA00023015"/>
    </source>
</evidence>
<dbReference type="AlphaFoldDB" id="A0A8J7M871"/>
<proteinExistence type="predicted"/>
<sequence length="173" mass="18661">MTDTMTRIAAGLERAFAANGFAEPSVEDLRDAAGVSLRTLYKYAPSRDEMVRAALDHRHQRYMAHVFADLPQEHGAALGAIVDRIADWMAREASHGCLFHAAVAAAPRDAGLRALLARHKAEVAERAARASGLPGREVDLTLVIEGLTQSWPLHGDATAASARRLCDALRAMP</sequence>
<organism evidence="6 7">
    <name type="scientific">Thermohalobaculum xanthum</name>
    <dbReference type="NCBI Taxonomy" id="2753746"/>
    <lineage>
        <taxon>Bacteria</taxon>
        <taxon>Pseudomonadati</taxon>
        <taxon>Pseudomonadota</taxon>
        <taxon>Alphaproteobacteria</taxon>
        <taxon>Rhodobacterales</taxon>
        <taxon>Paracoccaceae</taxon>
        <taxon>Thermohalobaculum</taxon>
    </lineage>
</organism>
<dbReference type="Pfam" id="PF00440">
    <property type="entry name" value="TetR_N"/>
    <property type="match status" value="1"/>
</dbReference>
<feature type="domain" description="HTH tetR-type" evidence="5">
    <location>
        <begin position="2"/>
        <end position="62"/>
    </location>
</feature>
<name>A0A8J7M871_9RHOB</name>
<protein>
    <submittedName>
        <fullName evidence="6">TetR/AcrR family transcriptional regulator</fullName>
    </submittedName>
</protein>
<reference evidence="6" key="1">
    <citation type="submission" date="2020-12" db="EMBL/GenBank/DDBJ databases">
        <title>Bacterial taxonomy.</title>
        <authorList>
            <person name="Pan X."/>
        </authorList>
    </citation>
    <scope>NUCLEOTIDE SEQUENCE</scope>
    <source>
        <strain evidence="6">M0105</strain>
    </source>
</reference>
<keyword evidence="7" id="KW-1185">Reference proteome</keyword>
<keyword evidence="1" id="KW-0805">Transcription regulation</keyword>
<gene>
    <name evidence="6" type="ORF">H0I76_12660</name>
</gene>
<evidence type="ECO:0000256" key="4">
    <source>
        <dbReference type="PROSITE-ProRule" id="PRU00335"/>
    </source>
</evidence>
<dbReference type="Gene3D" id="1.10.357.10">
    <property type="entry name" value="Tetracycline Repressor, domain 2"/>
    <property type="match status" value="1"/>
</dbReference>
<dbReference type="GO" id="GO:0003677">
    <property type="term" value="F:DNA binding"/>
    <property type="evidence" value="ECO:0007669"/>
    <property type="project" value="UniProtKB-UniRule"/>
</dbReference>
<keyword evidence="2 4" id="KW-0238">DNA-binding</keyword>
<dbReference type="PANTHER" id="PTHR47506:SF1">
    <property type="entry name" value="HTH-TYPE TRANSCRIPTIONAL REGULATOR YJDC"/>
    <property type="match status" value="1"/>
</dbReference>
<dbReference type="InterPro" id="IPR001647">
    <property type="entry name" value="HTH_TetR"/>
</dbReference>
<dbReference type="EMBL" id="JAEHHL010000007">
    <property type="protein sequence ID" value="MBK0400043.1"/>
    <property type="molecule type" value="Genomic_DNA"/>
</dbReference>
<keyword evidence="3" id="KW-0804">Transcription</keyword>
<evidence type="ECO:0000313" key="7">
    <source>
        <dbReference type="Proteomes" id="UP000655420"/>
    </source>
</evidence>
<evidence type="ECO:0000256" key="2">
    <source>
        <dbReference type="ARBA" id="ARBA00023125"/>
    </source>
</evidence>
<evidence type="ECO:0000256" key="3">
    <source>
        <dbReference type="ARBA" id="ARBA00023163"/>
    </source>
</evidence>
<dbReference type="PANTHER" id="PTHR47506">
    <property type="entry name" value="TRANSCRIPTIONAL REGULATORY PROTEIN"/>
    <property type="match status" value="1"/>
</dbReference>
<dbReference type="RefSeq" id="WP_200610351.1">
    <property type="nucleotide sequence ID" value="NZ_JAEHHL010000007.1"/>
</dbReference>
<comment type="caution">
    <text evidence="6">The sequence shown here is derived from an EMBL/GenBank/DDBJ whole genome shotgun (WGS) entry which is preliminary data.</text>
</comment>
<dbReference type="SUPFAM" id="SSF46689">
    <property type="entry name" value="Homeodomain-like"/>
    <property type="match status" value="1"/>
</dbReference>
<dbReference type="PROSITE" id="PS50977">
    <property type="entry name" value="HTH_TETR_2"/>
    <property type="match status" value="1"/>
</dbReference>
<feature type="DNA-binding region" description="H-T-H motif" evidence="4">
    <location>
        <begin position="25"/>
        <end position="44"/>
    </location>
</feature>
<evidence type="ECO:0000259" key="5">
    <source>
        <dbReference type="PROSITE" id="PS50977"/>
    </source>
</evidence>
<dbReference type="InterPro" id="IPR009057">
    <property type="entry name" value="Homeodomain-like_sf"/>
</dbReference>
<dbReference type="Proteomes" id="UP000655420">
    <property type="component" value="Unassembled WGS sequence"/>
</dbReference>